<dbReference type="InterPro" id="IPR001878">
    <property type="entry name" value="Znf_CCHC"/>
</dbReference>
<accession>A0A8X6YDU9</accession>
<dbReference type="GO" id="GO:0008270">
    <property type="term" value="F:zinc ion binding"/>
    <property type="evidence" value="ECO:0007669"/>
    <property type="project" value="UniProtKB-KW"/>
</dbReference>
<dbReference type="AlphaFoldDB" id="A0A8X6YDU9"/>
<dbReference type="Gene3D" id="4.10.60.10">
    <property type="entry name" value="Zinc finger, CCHC-type"/>
    <property type="match status" value="1"/>
</dbReference>
<dbReference type="GO" id="GO:0003676">
    <property type="term" value="F:nucleic acid binding"/>
    <property type="evidence" value="ECO:0007669"/>
    <property type="project" value="InterPro"/>
</dbReference>
<dbReference type="SUPFAM" id="SSF57756">
    <property type="entry name" value="Retrovirus zinc finger-like domains"/>
    <property type="match status" value="1"/>
</dbReference>
<proteinExistence type="predicted"/>
<keyword evidence="1" id="KW-0863">Zinc-finger</keyword>
<keyword evidence="4" id="KW-1185">Reference proteome</keyword>
<evidence type="ECO:0000259" key="2">
    <source>
        <dbReference type="PROSITE" id="PS50158"/>
    </source>
</evidence>
<organism evidence="3 4">
    <name type="scientific">Trichonephila inaurata madagascariensis</name>
    <dbReference type="NCBI Taxonomy" id="2747483"/>
    <lineage>
        <taxon>Eukaryota</taxon>
        <taxon>Metazoa</taxon>
        <taxon>Ecdysozoa</taxon>
        <taxon>Arthropoda</taxon>
        <taxon>Chelicerata</taxon>
        <taxon>Arachnida</taxon>
        <taxon>Araneae</taxon>
        <taxon>Araneomorphae</taxon>
        <taxon>Entelegynae</taxon>
        <taxon>Araneoidea</taxon>
        <taxon>Nephilidae</taxon>
        <taxon>Trichonephila</taxon>
        <taxon>Trichonephila inaurata</taxon>
    </lineage>
</organism>
<name>A0A8X6YDU9_9ARAC</name>
<dbReference type="Pfam" id="PF00098">
    <property type="entry name" value="zf-CCHC"/>
    <property type="match status" value="1"/>
</dbReference>
<dbReference type="OrthoDB" id="6430566at2759"/>
<protein>
    <recommendedName>
        <fullName evidence="2">CCHC-type domain-containing protein</fullName>
    </recommendedName>
</protein>
<dbReference type="Proteomes" id="UP000886998">
    <property type="component" value="Unassembled WGS sequence"/>
</dbReference>
<evidence type="ECO:0000256" key="1">
    <source>
        <dbReference type="PROSITE-ProRule" id="PRU00047"/>
    </source>
</evidence>
<sequence length="142" mass="16663">MLSIKSLPSKFDSIVQNILRWTDETFKYKDILSQLVAEETRIDFRDDLSLQRSQHKMFSVQKSKIKCHYCGKFGHFRRECRKGSTTASSSTTNRRYREYKTSPKLRRHSHVPHLLGLLCQVTSSIVILFEVVDETETVHLRT</sequence>
<dbReference type="EMBL" id="BMAV01018080">
    <property type="protein sequence ID" value="GFY70197.1"/>
    <property type="molecule type" value="Genomic_DNA"/>
</dbReference>
<evidence type="ECO:0000313" key="4">
    <source>
        <dbReference type="Proteomes" id="UP000886998"/>
    </source>
</evidence>
<feature type="domain" description="CCHC-type" evidence="2">
    <location>
        <begin position="66"/>
        <end position="82"/>
    </location>
</feature>
<gene>
    <name evidence="3" type="ORF">TNIN_29401</name>
</gene>
<dbReference type="InterPro" id="IPR036875">
    <property type="entry name" value="Znf_CCHC_sf"/>
</dbReference>
<dbReference type="SMART" id="SM00343">
    <property type="entry name" value="ZnF_C2HC"/>
    <property type="match status" value="1"/>
</dbReference>
<keyword evidence="1" id="KW-0862">Zinc</keyword>
<evidence type="ECO:0000313" key="3">
    <source>
        <dbReference type="EMBL" id="GFY70197.1"/>
    </source>
</evidence>
<dbReference type="PROSITE" id="PS50158">
    <property type="entry name" value="ZF_CCHC"/>
    <property type="match status" value="1"/>
</dbReference>
<reference evidence="3" key="1">
    <citation type="submission" date="2020-08" db="EMBL/GenBank/DDBJ databases">
        <title>Multicomponent nature underlies the extraordinary mechanical properties of spider dragline silk.</title>
        <authorList>
            <person name="Kono N."/>
            <person name="Nakamura H."/>
            <person name="Mori M."/>
            <person name="Yoshida Y."/>
            <person name="Ohtoshi R."/>
            <person name="Malay A.D."/>
            <person name="Moran D.A.P."/>
            <person name="Tomita M."/>
            <person name="Numata K."/>
            <person name="Arakawa K."/>
        </authorList>
    </citation>
    <scope>NUCLEOTIDE SEQUENCE</scope>
</reference>
<comment type="caution">
    <text evidence="3">The sequence shown here is derived from an EMBL/GenBank/DDBJ whole genome shotgun (WGS) entry which is preliminary data.</text>
</comment>
<keyword evidence="1" id="KW-0479">Metal-binding</keyword>